<dbReference type="Proteomes" id="UP000626180">
    <property type="component" value="Unassembled WGS sequence"/>
</dbReference>
<evidence type="ECO:0000313" key="5">
    <source>
        <dbReference type="EMBL" id="MBF8639916.1"/>
    </source>
</evidence>
<dbReference type="Pfam" id="PF02595">
    <property type="entry name" value="Gly_kinase"/>
    <property type="match status" value="1"/>
</dbReference>
<keyword evidence="8" id="KW-1185">Reference proteome</keyword>
<dbReference type="InterPro" id="IPR018193">
    <property type="entry name" value="Glyc_kinase_flavodox-like_fold"/>
</dbReference>
<dbReference type="InterPro" id="IPR018197">
    <property type="entry name" value="Glycerate_kinase_RE-like"/>
</dbReference>
<keyword evidence="2 4" id="KW-0808">Transferase</keyword>
<keyword evidence="3 4" id="KW-0418">Kinase</keyword>
<evidence type="ECO:0000256" key="4">
    <source>
        <dbReference type="PIRNR" id="PIRNR006078"/>
    </source>
</evidence>
<dbReference type="EMBL" id="JADMCD010000002">
    <property type="protein sequence ID" value="MBF8639916.1"/>
    <property type="molecule type" value="Genomic_DNA"/>
</dbReference>
<evidence type="ECO:0000256" key="3">
    <source>
        <dbReference type="ARBA" id="ARBA00022777"/>
    </source>
</evidence>
<reference evidence="5 8" key="2">
    <citation type="submission" date="2020-10" db="EMBL/GenBank/DDBJ databases">
        <title>Genome sequences of Pseudomonas isolates.</title>
        <authorList>
            <person name="Wessels L."/>
            <person name="Reich F."/>
            <person name="Hammerl J."/>
        </authorList>
    </citation>
    <scope>NUCLEOTIDE SEQUENCE [LARGE SCALE GENOMIC DNA]</scope>
    <source>
        <strain evidence="5 8">20-MO00624-0</strain>
    </source>
</reference>
<proteinExistence type="inferred from homology"/>
<name>A0A2X2CRX7_PSELU</name>
<comment type="similarity">
    <text evidence="1 4">Belongs to the glycerate kinase type-1 family.</text>
</comment>
<sequence length="381" mass="39328">MKLVIAPDSFKESLSAPEVAQAIAEGWRAVFPSATIELKPMADGGEGTVEALLAATGGERRELTVQGPLGQPVLAHWGWLGEGTAVIEMAAASGLHWVPKAQRDARRASSYGTGELIRAALDAGARRIILGLGGSATNDGGAGLLNALGVKFLDKHGQPLPPGGAALAELARIELNGLDKRLATVQIDVAADVDNPLCGSHGASHVFGPQKGATPEDVAVLDAALGHYAQVAAQVLGEDHSCFPGVGAAGGLGFAARAFLQAHFRSGVELVAEVSGLAEALRDADLVITGEGQLDYQSLHGKTPIGVARVAREADVPVIALVGSLGAHYQQVYEAGIEAAFSLVPGPVTLEQACRTAAQELRARATDLARVWRLARQSREG</sequence>
<reference evidence="6 7" key="1">
    <citation type="submission" date="2018-06" db="EMBL/GenBank/DDBJ databases">
        <authorList>
            <consortium name="Pathogen Informatics"/>
            <person name="Doyle S."/>
        </authorList>
    </citation>
    <scope>NUCLEOTIDE SEQUENCE [LARGE SCALE GENOMIC DNA]</scope>
    <source>
        <strain evidence="6 7">NCTC11842</strain>
    </source>
</reference>
<dbReference type="NCBIfam" id="TIGR00045">
    <property type="entry name" value="glycerate kinase"/>
    <property type="match status" value="1"/>
</dbReference>
<dbReference type="GO" id="GO:0008887">
    <property type="term" value="F:glycerate kinase activity"/>
    <property type="evidence" value="ECO:0007669"/>
    <property type="project" value="UniProtKB-UniRule"/>
</dbReference>
<dbReference type="RefSeq" id="WP_010794965.1">
    <property type="nucleotide sequence ID" value="NZ_CP069262.1"/>
</dbReference>
<evidence type="ECO:0000313" key="7">
    <source>
        <dbReference type="Proteomes" id="UP000250443"/>
    </source>
</evidence>
<accession>A0A2X2CRX7</accession>
<protein>
    <submittedName>
        <fullName evidence="6">Glycerate kinase</fullName>
        <ecNumber evidence="6">2.7.1.31</ecNumber>
    </submittedName>
</protein>
<dbReference type="InterPro" id="IPR004381">
    <property type="entry name" value="Glycerate_kinase"/>
</dbReference>
<dbReference type="SUPFAM" id="SSF110738">
    <property type="entry name" value="Glycerate kinase I"/>
    <property type="match status" value="1"/>
</dbReference>
<dbReference type="InterPro" id="IPR036129">
    <property type="entry name" value="Glycerate_kinase_sf"/>
</dbReference>
<gene>
    <name evidence="6" type="primary">glxK</name>
    <name evidence="5" type="ORF">IRZ65_04370</name>
    <name evidence="6" type="ORF">NCTC11842_02768</name>
</gene>
<dbReference type="PIRSF" id="PIRSF006078">
    <property type="entry name" value="GlxK"/>
    <property type="match status" value="1"/>
</dbReference>
<dbReference type="Gene3D" id="3.40.50.10350">
    <property type="entry name" value="Glycerate kinase, domain 1"/>
    <property type="match status" value="1"/>
</dbReference>
<evidence type="ECO:0000313" key="6">
    <source>
        <dbReference type="EMBL" id="SPZ08406.1"/>
    </source>
</evidence>
<dbReference type="PANTHER" id="PTHR21599:SF0">
    <property type="entry name" value="GLYCERATE KINASE"/>
    <property type="match status" value="1"/>
</dbReference>
<dbReference type="PANTHER" id="PTHR21599">
    <property type="entry name" value="GLYCERATE KINASE"/>
    <property type="match status" value="1"/>
</dbReference>
<dbReference type="GeneID" id="300269017"/>
<evidence type="ECO:0000256" key="2">
    <source>
        <dbReference type="ARBA" id="ARBA00022679"/>
    </source>
</evidence>
<dbReference type="Proteomes" id="UP000250443">
    <property type="component" value="Unassembled WGS sequence"/>
</dbReference>
<dbReference type="EMBL" id="UAUF01000012">
    <property type="protein sequence ID" value="SPZ08406.1"/>
    <property type="molecule type" value="Genomic_DNA"/>
</dbReference>
<dbReference type="AlphaFoldDB" id="A0A2X2CRX7"/>
<evidence type="ECO:0000313" key="8">
    <source>
        <dbReference type="Proteomes" id="UP000626180"/>
    </source>
</evidence>
<dbReference type="EC" id="2.7.1.31" evidence="6"/>
<evidence type="ECO:0000256" key="1">
    <source>
        <dbReference type="ARBA" id="ARBA00006284"/>
    </source>
</evidence>
<organism evidence="6 7">
    <name type="scientific">Pseudomonas luteola</name>
    <dbReference type="NCBI Taxonomy" id="47886"/>
    <lineage>
        <taxon>Bacteria</taxon>
        <taxon>Pseudomonadati</taxon>
        <taxon>Pseudomonadota</taxon>
        <taxon>Gammaproteobacteria</taxon>
        <taxon>Pseudomonadales</taxon>
        <taxon>Pseudomonadaceae</taxon>
        <taxon>Pseudomonas</taxon>
    </lineage>
</organism>
<dbReference type="GO" id="GO:0031388">
    <property type="term" value="P:organic acid phosphorylation"/>
    <property type="evidence" value="ECO:0007669"/>
    <property type="project" value="UniProtKB-UniRule"/>
</dbReference>
<dbReference type="Gene3D" id="3.90.1510.10">
    <property type="entry name" value="Glycerate kinase, domain 2"/>
    <property type="match status" value="1"/>
</dbReference>